<feature type="compositionally biased region" description="Acidic residues" evidence="1">
    <location>
        <begin position="38"/>
        <end position="55"/>
    </location>
</feature>
<organism evidence="2 3">
    <name type="scientific">Stylosanthes scabra</name>
    <dbReference type="NCBI Taxonomy" id="79078"/>
    <lineage>
        <taxon>Eukaryota</taxon>
        <taxon>Viridiplantae</taxon>
        <taxon>Streptophyta</taxon>
        <taxon>Embryophyta</taxon>
        <taxon>Tracheophyta</taxon>
        <taxon>Spermatophyta</taxon>
        <taxon>Magnoliopsida</taxon>
        <taxon>eudicotyledons</taxon>
        <taxon>Gunneridae</taxon>
        <taxon>Pentapetalae</taxon>
        <taxon>rosids</taxon>
        <taxon>fabids</taxon>
        <taxon>Fabales</taxon>
        <taxon>Fabaceae</taxon>
        <taxon>Papilionoideae</taxon>
        <taxon>50 kb inversion clade</taxon>
        <taxon>dalbergioids sensu lato</taxon>
        <taxon>Dalbergieae</taxon>
        <taxon>Pterocarpus clade</taxon>
        <taxon>Stylosanthes</taxon>
    </lineage>
</organism>
<keyword evidence="3" id="KW-1185">Reference proteome</keyword>
<accession>A0ABU6XV40</accession>
<protein>
    <submittedName>
        <fullName evidence="2">Uncharacterized protein</fullName>
    </submittedName>
</protein>
<gene>
    <name evidence="2" type="ORF">PIB30_089341</name>
</gene>
<evidence type="ECO:0000313" key="3">
    <source>
        <dbReference type="Proteomes" id="UP001341840"/>
    </source>
</evidence>
<dbReference type="EMBL" id="JASCZI010213115">
    <property type="protein sequence ID" value="MED6200855.1"/>
    <property type="molecule type" value="Genomic_DNA"/>
</dbReference>
<evidence type="ECO:0000313" key="2">
    <source>
        <dbReference type="EMBL" id="MED6200855.1"/>
    </source>
</evidence>
<name>A0ABU6XV40_9FABA</name>
<feature type="compositionally biased region" description="Basic and acidic residues" evidence="1">
    <location>
        <begin position="77"/>
        <end position="87"/>
    </location>
</feature>
<reference evidence="2 3" key="1">
    <citation type="journal article" date="2023" name="Plants (Basel)">
        <title>Bridging the Gap: Combining Genomics and Transcriptomics Approaches to Understand Stylosanthes scabra, an Orphan Legume from the Brazilian Caatinga.</title>
        <authorList>
            <person name="Ferreira-Neto J.R.C."/>
            <person name="da Silva M.D."/>
            <person name="Binneck E."/>
            <person name="de Melo N.F."/>
            <person name="da Silva R.H."/>
            <person name="de Melo A.L.T.M."/>
            <person name="Pandolfi V."/>
            <person name="Bustamante F.O."/>
            <person name="Brasileiro-Vidal A.C."/>
            <person name="Benko-Iseppon A.M."/>
        </authorList>
    </citation>
    <scope>NUCLEOTIDE SEQUENCE [LARGE SCALE GENOMIC DNA]</scope>
    <source>
        <tissue evidence="2">Leaves</tissue>
    </source>
</reference>
<comment type="caution">
    <text evidence="2">The sequence shown here is derived from an EMBL/GenBank/DDBJ whole genome shotgun (WGS) entry which is preliminary data.</text>
</comment>
<proteinExistence type="predicted"/>
<feature type="compositionally biased region" description="Acidic residues" evidence="1">
    <location>
        <begin position="62"/>
        <end position="76"/>
    </location>
</feature>
<dbReference type="Proteomes" id="UP001341840">
    <property type="component" value="Unassembled WGS sequence"/>
</dbReference>
<sequence length="171" mass="19620">MHTHHPSTVAPKEKVVIEISSDTKPDPKLEDTIREVVEMDEDREEDPEEDSEEAPQDAKVEEDPEEDPEEKQDEVEEHFRGEDDYKDYWQLEDSKSENVLGDDPRFWNYDDLSDWQNAEPADSSARMILCLGHGLKYADDLSNWSLRAWMGGAGVNSDAVNAMSLLITRRP</sequence>
<evidence type="ECO:0000256" key="1">
    <source>
        <dbReference type="SAM" id="MobiDB-lite"/>
    </source>
</evidence>
<feature type="region of interest" description="Disordered" evidence="1">
    <location>
        <begin position="1"/>
        <end position="87"/>
    </location>
</feature>
<feature type="compositionally biased region" description="Basic and acidic residues" evidence="1">
    <location>
        <begin position="11"/>
        <end position="37"/>
    </location>
</feature>